<evidence type="ECO:0000256" key="1">
    <source>
        <dbReference type="ARBA" id="ARBA00022603"/>
    </source>
</evidence>
<dbReference type="GO" id="GO:0008168">
    <property type="term" value="F:methyltransferase activity"/>
    <property type="evidence" value="ECO:0007669"/>
    <property type="project" value="UniProtKB-KW"/>
</dbReference>
<dbReference type="Gene3D" id="3.40.50.150">
    <property type="entry name" value="Vaccinia Virus protein VP39"/>
    <property type="match status" value="1"/>
</dbReference>
<keyword evidence="7" id="KW-1185">Reference proteome</keyword>
<evidence type="ECO:0000259" key="4">
    <source>
        <dbReference type="Pfam" id="PF00891"/>
    </source>
</evidence>
<dbReference type="SUPFAM" id="SSF46785">
    <property type="entry name" value="Winged helix' DNA-binding domain"/>
    <property type="match status" value="1"/>
</dbReference>
<keyword evidence="3" id="KW-0949">S-adenosyl-L-methionine</keyword>
<dbReference type="Gene3D" id="1.10.10.10">
    <property type="entry name" value="Winged helix-like DNA-binding domain superfamily/Winged helix DNA-binding domain"/>
    <property type="match status" value="1"/>
</dbReference>
<reference evidence="6 7" key="1">
    <citation type="submission" date="2021-08" db="EMBL/GenBank/DDBJ databases">
        <title>Streptomyces sp. PTM05 isolated from lichen.</title>
        <authorList>
            <person name="Somphong A."/>
            <person name="Phongsopitanun W."/>
            <person name="Tanasupawat S."/>
        </authorList>
    </citation>
    <scope>NUCLEOTIDE SEQUENCE [LARGE SCALE GENOMIC DNA]</scope>
    <source>
        <strain evidence="6 7">Ptm05</strain>
    </source>
</reference>
<proteinExistence type="predicted"/>
<comment type="caution">
    <text evidence="6">The sequence shown here is derived from an EMBL/GenBank/DDBJ whole genome shotgun (WGS) entry which is preliminary data.</text>
</comment>
<dbReference type="Pfam" id="PF08100">
    <property type="entry name" value="Dimerisation"/>
    <property type="match status" value="1"/>
</dbReference>
<dbReference type="PIRSF" id="PIRSF005739">
    <property type="entry name" value="O-mtase"/>
    <property type="match status" value="1"/>
</dbReference>
<dbReference type="InterPro" id="IPR016461">
    <property type="entry name" value="COMT-like"/>
</dbReference>
<dbReference type="Gene3D" id="1.10.287.1350">
    <property type="match status" value="1"/>
</dbReference>
<dbReference type="InterPro" id="IPR036390">
    <property type="entry name" value="WH_DNA-bd_sf"/>
</dbReference>
<dbReference type="InterPro" id="IPR012967">
    <property type="entry name" value="COMT_dimerisation"/>
</dbReference>
<accession>A0ABS7QUG1</accession>
<dbReference type="EMBL" id="JAINVZ010000009">
    <property type="protein sequence ID" value="MBY8886351.1"/>
    <property type="molecule type" value="Genomic_DNA"/>
</dbReference>
<evidence type="ECO:0000313" key="7">
    <source>
        <dbReference type="Proteomes" id="UP001198565"/>
    </source>
</evidence>
<dbReference type="Proteomes" id="UP001198565">
    <property type="component" value="Unassembled WGS sequence"/>
</dbReference>
<dbReference type="PROSITE" id="PS51683">
    <property type="entry name" value="SAM_OMT_II"/>
    <property type="match status" value="1"/>
</dbReference>
<protein>
    <submittedName>
        <fullName evidence="6">Methyltransferase</fullName>
    </submittedName>
</protein>
<dbReference type="GO" id="GO:0032259">
    <property type="term" value="P:methylation"/>
    <property type="evidence" value="ECO:0007669"/>
    <property type="project" value="UniProtKB-KW"/>
</dbReference>
<feature type="domain" description="O-methyltransferase C-terminal" evidence="4">
    <location>
        <begin position="104"/>
        <end position="311"/>
    </location>
</feature>
<keyword evidence="2" id="KW-0808">Transferase</keyword>
<name>A0ABS7QUG1_9ACTN</name>
<dbReference type="InterPro" id="IPR001077">
    <property type="entry name" value="COMT_C"/>
</dbReference>
<dbReference type="InterPro" id="IPR029063">
    <property type="entry name" value="SAM-dependent_MTases_sf"/>
</dbReference>
<evidence type="ECO:0000256" key="2">
    <source>
        <dbReference type="ARBA" id="ARBA00022679"/>
    </source>
</evidence>
<feature type="domain" description="O-methyltransferase dimerisation" evidence="5">
    <location>
        <begin position="5"/>
        <end position="80"/>
    </location>
</feature>
<evidence type="ECO:0000259" key="5">
    <source>
        <dbReference type="Pfam" id="PF08100"/>
    </source>
</evidence>
<dbReference type="PANTHER" id="PTHR43712:SF2">
    <property type="entry name" value="O-METHYLTRANSFERASE CICE"/>
    <property type="match status" value="1"/>
</dbReference>
<dbReference type="InterPro" id="IPR036388">
    <property type="entry name" value="WH-like_DNA-bd_sf"/>
</dbReference>
<dbReference type="Pfam" id="PF00891">
    <property type="entry name" value="Methyltransf_2"/>
    <property type="match status" value="1"/>
</dbReference>
<keyword evidence="1 6" id="KW-0489">Methyltransferase</keyword>
<dbReference type="RefSeq" id="WP_222978526.1">
    <property type="nucleotide sequence ID" value="NZ_JAINVZ010000009.1"/>
</dbReference>
<sequence>MRLRELVFGCACAGAVRAAARLGLADALDDGSSLSASVLAERVDAHPGALARLLRALSSYGVFEQQPDGTFAHTSMSRMLRADAPDSLHHIALWCTEPWTWQLWPRLDEAVRTGGSVFPEVFGKEFFPYLQEDAPDSARVFDRAMTGSSRQAAADLAQVLDLTGVTEVVDIGGGQGHVLAALLEKQPTLRGTLLDLPQVVAGADTRLRDGGPLASRTRLLPGDCRRTVPVSGDLYVIKNVLEWDENSTRRTLRNIMKAARPGASVVIVENLVDGTPSMRFTSAMDLLLLLNVGGAKHSRDSLTALITEAGLRLGGVTTVNAYLHAFHTTVPG</sequence>
<dbReference type="PANTHER" id="PTHR43712">
    <property type="entry name" value="PUTATIVE (AFU_ORTHOLOGUE AFUA_4G14580)-RELATED"/>
    <property type="match status" value="1"/>
</dbReference>
<dbReference type="SUPFAM" id="SSF53335">
    <property type="entry name" value="S-adenosyl-L-methionine-dependent methyltransferases"/>
    <property type="match status" value="1"/>
</dbReference>
<evidence type="ECO:0000256" key="3">
    <source>
        <dbReference type="ARBA" id="ARBA00022691"/>
    </source>
</evidence>
<evidence type="ECO:0000313" key="6">
    <source>
        <dbReference type="EMBL" id="MBY8886351.1"/>
    </source>
</evidence>
<gene>
    <name evidence="6" type="ORF">K7472_15965</name>
</gene>
<organism evidence="6 7">
    <name type="scientific">Streptantibioticus parmotrematis</name>
    <dbReference type="NCBI Taxonomy" id="2873249"/>
    <lineage>
        <taxon>Bacteria</taxon>
        <taxon>Bacillati</taxon>
        <taxon>Actinomycetota</taxon>
        <taxon>Actinomycetes</taxon>
        <taxon>Kitasatosporales</taxon>
        <taxon>Streptomycetaceae</taxon>
        <taxon>Streptantibioticus</taxon>
    </lineage>
</organism>